<evidence type="ECO:0000313" key="1">
    <source>
        <dbReference type="EMBL" id="PLW04813.1"/>
    </source>
</evidence>
<reference evidence="1 2" key="1">
    <citation type="submission" date="2017-11" db="EMBL/GenBank/DDBJ databases">
        <title>De novo assembly and phasing of dikaryotic genomes from two isolates of Puccinia coronata f. sp. avenae, the causal agent of oat crown rust.</title>
        <authorList>
            <person name="Miller M.E."/>
            <person name="Zhang Y."/>
            <person name="Omidvar V."/>
            <person name="Sperschneider J."/>
            <person name="Schwessinger B."/>
            <person name="Raley C."/>
            <person name="Palmer J.M."/>
            <person name="Garnica D."/>
            <person name="Upadhyaya N."/>
            <person name="Rathjen J."/>
            <person name="Taylor J.M."/>
            <person name="Park R.F."/>
            <person name="Dodds P.N."/>
            <person name="Hirsch C.D."/>
            <person name="Kianian S.F."/>
            <person name="Figueroa M."/>
        </authorList>
    </citation>
    <scope>NUCLEOTIDE SEQUENCE [LARGE SCALE GENOMIC DNA]</scope>
    <source>
        <strain evidence="1">12SD80</strain>
    </source>
</reference>
<evidence type="ECO:0000313" key="2">
    <source>
        <dbReference type="Proteomes" id="UP000235392"/>
    </source>
</evidence>
<comment type="caution">
    <text evidence="1">The sequence shown here is derived from an EMBL/GenBank/DDBJ whole genome shotgun (WGS) entry which is preliminary data.</text>
</comment>
<protein>
    <submittedName>
        <fullName evidence="1">Uncharacterized protein</fullName>
    </submittedName>
</protein>
<organism evidence="1 2">
    <name type="scientific">Puccinia coronata f. sp. avenae</name>
    <dbReference type="NCBI Taxonomy" id="200324"/>
    <lineage>
        <taxon>Eukaryota</taxon>
        <taxon>Fungi</taxon>
        <taxon>Dikarya</taxon>
        <taxon>Basidiomycota</taxon>
        <taxon>Pucciniomycotina</taxon>
        <taxon>Pucciniomycetes</taxon>
        <taxon>Pucciniales</taxon>
        <taxon>Pucciniaceae</taxon>
        <taxon>Puccinia</taxon>
    </lineage>
</organism>
<dbReference type="Proteomes" id="UP000235392">
    <property type="component" value="Unassembled WGS sequence"/>
</dbReference>
<dbReference type="AlphaFoldDB" id="A0A2N5RUY7"/>
<dbReference type="EMBL" id="PGCI01001460">
    <property type="protein sequence ID" value="PLW04813.1"/>
    <property type="molecule type" value="Genomic_DNA"/>
</dbReference>
<gene>
    <name evidence="1" type="ORF">PCASD_25358</name>
</gene>
<accession>A0A2N5RUY7</accession>
<proteinExistence type="predicted"/>
<name>A0A2N5RUY7_9BASI</name>
<sequence>MAASELIADTAIRFKLGRRATTIHSVARRPSMNRMAASDVNSDAAIRASFAGQEILSTDDLRCLNNGREDATERLKNSFELLPVHEIGQRITGERSDIAQYVYKKERGQSILTSVSEEAIHATSVQPLYSSMSIVGKLAIDQESKEKLKKLITSMQNHMTHLISISFSNKNDASESKTVAATRYNVDFAHEERIQYEDLDLVNNLKAAWDLLKTSVSSRQLSERKVVEIYSMMFVLSDVVLDFLIASAESHNLLISEETLKKMFNQEIGAQMILNHLWGKFPLKSSFTEAYLNFDFQESLEHSPFTQHLAVVLKYLNKDKIEGDRKADGGFQRLARSYLALQIKSFAVRNGFSDRELERIDHKFLQVTSPEAMKNSNQVTFDANIRFFLEDLMTLTLSPQAISNHHAVQVKLYHNMLRFIIKYHINGVSTRNQSKIKGLDIYPQVEAFDAIIMSLSESINSLYAKYGEVVQELAFTMDHTSEQYAKKMIFLTDTRTKAYYTLLGKDSESNVTPRESRPKHLLEDTKPNDRVRSLIVSWRAQTDTTIEFEKIIYPKLASRTISKPAALDSLFKWTKVSPFVNRGQLELSRPLSDYTYRFLQNSKEHIQRLFTEINRLEMTISGVKYHK</sequence>